<dbReference type="SUPFAM" id="SSF50331">
    <property type="entry name" value="MOP-like"/>
    <property type="match status" value="1"/>
</dbReference>
<evidence type="ECO:0000256" key="2">
    <source>
        <dbReference type="ARBA" id="ARBA00022475"/>
    </source>
</evidence>
<dbReference type="PROSITE" id="PS50893">
    <property type="entry name" value="ABC_TRANSPORTER_2"/>
    <property type="match status" value="1"/>
</dbReference>
<dbReference type="Pfam" id="PF00005">
    <property type="entry name" value="ABC_tran"/>
    <property type="match status" value="1"/>
</dbReference>
<dbReference type="GO" id="GO:0016887">
    <property type="term" value="F:ATP hydrolysis activity"/>
    <property type="evidence" value="ECO:0007669"/>
    <property type="project" value="InterPro"/>
</dbReference>
<dbReference type="InterPro" id="IPR011868">
    <property type="entry name" value="ModC_ABC_ATP-bd"/>
</dbReference>
<keyword evidence="7" id="KW-1278">Translocase</keyword>
<accession>A0A3D0KB86</accession>
<keyword evidence="1" id="KW-0813">Transport</keyword>
<feature type="domain" description="Mop" evidence="11">
    <location>
        <begin position="304"/>
        <end position="371"/>
    </location>
</feature>
<evidence type="ECO:0000256" key="5">
    <source>
        <dbReference type="ARBA" id="ARBA00022741"/>
    </source>
</evidence>
<evidence type="ECO:0000259" key="10">
    <source>
        <dbReference type="PROSITE" id="PS50893"/>
    </source>
</evidence>
<dbReference type="PROSITE" id="PS00211">
    <property type="entry name" value="ABC_TRANSPORTER_1"/>
    <property type="match status" value="1"/>
</dbReference>
<dbReference type="Pfam" id="PF03459">
    <property type="entry name" value="TOBE"/>
    <property type="match status" value="1"/>
</dbReference>
<dbReference type="GO" id="GO:0015098">
    <property type="term" value="F:molybdate ion transmembrane transporter activity"/>
    <property type="evidence" value="ECO:0007669"/>
    <property type="project" value="InterPro"/>
</dbReference>
<sequence length="371" mass="40684">MPTNPTSPDASAHSSLSLSVEQRLGNFQLQASLTLPASGVTGIFGISGSGKTSLLRIIAGLDTPDVGKLQLGDQVLLDTQQRQNVPAHQRRIGVVFQEARLFPHYRVRGNLTYGMPKRATHRFDEIVELLGIGHLLERIPGTLSGGEARRVAIGRALLSDPQLLLMDEPLSGLDGPRKQELLRFIARLTRQVQIPVIYVSHDPEEISAIADHLVLMKEGRVIASDPLHGLLQRFDLTEELGGFDAASIIEGRVVEHDDVYQLTHLALDKCHQLIIPGISAPVGSRLRVRIFARDIALALSPTKDTSYRNQLAATIKKMETLPTSPHSVELLLSLGSIHLRSRLTRKSSDEMKLAVGKQVTALVRSVSILHY</sequence>
<evidence type="ECO:0000256" key="6">
    <source>
        <dbReference type="ARBA" id="ARBA00022840"/>
    </source>
</evidence>
<dbReference type="InterPro" id="IPR003593">
    <property type="entry name" value="AAA+_ATPase"/>
</dbReference>
<dbReference type="InterPro" id="IPR003439">
    <property type="entry name" value="ABC_transporter-like_ATP-bd"/>
</dbReference>
<organism evidence="12">
    <name type="scientific">Halomonas campaniensis</name>
    <dbReference type="NCBI Taxonomy" id="213554"/>
    <lineage>
        <taxon>Bacteria</taxon>
        <taxon>Pseudomonadati</taxon>
        <taxon>Pseudomonadota</taxon>
        <taxon>Gammaproteobacteria</taxon>
        <taxon>Oceanospirillales</taxon>
        <taxon>Halomonadaceae</taxon>
        <taxon>Halomonas</taxon>
    </lineage>
</organism>
<dbReference type="GO" id="GO:0005524">
    <property type="term" value="F:ATP binding"/>
    <property type="evidence" value="ECO:0007669"/>
    <property type="project" value="UniProtKB-KW"/>
</dbReference>
<dbReference type="PROSITE" id="PS51866">
    <property type="entry name" value="MOP"/>
    <property type="match status" value="1"/>
</dbReference>
<protein>
    <submittedName>
        <fullName evidence="12">Molybdenum ABC transporter ATP-binding protein</fullName>
    </submittedName>
</protein>
<dbReference type="NCBIfam" id="TIGR02142">
    <property type="entry name" value="modC_ABC"/>
    <property type="match status" value="1"/>
</dbReference>
<dbReference type="SUPFAM" id="SSF52540">
    <property type="entry name" value="P-loop containing nucleoside triphosphate hydrolases"/>
    <property type="match status" value="1"/>
</dbReference>
<dbReference type="InterPro" id="IPR017871">
    <property type="entry name" value="ABC_transporter-like_CS"/>
</dbReference>
<evidence type="ECO:0000256" key="7">
    <source>
        <dbReference type="ARBA" id="ARBA00022967"/>
    </source>
</evidence>
<proteinExistence type="predicted"/>
<dbReference type="Gene3D" id="3.40.50.300">
    <property type="entry name" value="P-loop containing nucleotide triphosphate hydrolases"/>
    <property type="match status" value="1"/>
</dbReference>
<feature type="domain" description="ABC transporter" evidence="10">
    <location>
        <begin position="13"/>
        <end position="243"/>
    </location>
</feature>
<keyword evidence="5" id="KW-0547">Nucleotide-binding</keyword>
<dbReference type="InterPro" id="IPR027417">
    <property type="entry name" value="P-loop_NTPase"/>
</dbReference>
<dbReference type="GO" id="GO:0016020">
    <property type="term" value="C:membrane"/>
    <property type="evidence" value="ECO:0007669"/>
    <property type="project" value="InterPro"/>
</dbReference>
<dbReference type="PANTHER" id="PTHR43514">
    <property type="entry name" value="ABC TRANSPORTER I FAMILY MEMBER 10"/>
    <property type="match status" value="1"/>
</dbReference>
<keyword evidence="8" id="KW-0472">Membrane</keyword>
<name>A0A3D0KB86_9GAMM</name>
<keyword evidence="4" id="KW-0997">Cell inner membrane</keyword>
<dbReference type="InterPro" id="IPR005116">
    <property type="entry name" value="Transp-assoc_OB_typ1"/>
</dbReference>
<comment type="caution">
    <text evidence="12">The sequence shown here is derived from an EMBL/GenBank/DDBJ whole genome shotgun (WGS) entry which is preliminary data.</text>
</comment>
<dbReference type="GO" id="GO:0140359">
    <property type="term" value="F:ABC-type transporter activity"/>
    <property type="evidence" value="ECO:0007669"/>
    <property type="project" value="InterPro"/>
</dbReference>
<keyword evidence="3 9" id="KW-0500">Molybdenum</keyword>
<dbReference type="InterPro" id="IPR004606">
    <property type="entry name" value="Mop_domain"/>
</dbReference>
<evidence type="ECO:0000256" key="3">
    <source>
        <dbReference type="ARBA" id="ARBA00022505"/>
    </source>
</evidence>
<evidence type="ECO:0000313" key="12">
    <source>
        <dbReference type="EMBL" id="HCA00724.1"/>
    </source>
</evidence>
<dbReference type="SMART" id="SM00382">
    <property type="entry name" value="AAA"/>
    <property type="match status" value="1"/>
</dbReference>
<keyword evidence="2" id="KW-1003">Cell membrane</keyword>
<dbReference type="AlphaFoldDB" id="A0A3D0KB86"/>
<gene>
    <name evidence="12" type="primary">modC</name>
    <name evidence="12" type="ORF">DEO68_00750</name>
</gene>
<dbReference type="InterPro" id="IPR050334">
    <property type="entry name" value="Molybdenum_import_ModC"/>
</dbReference>
<evidence type="ECO:0000259" key="11">
    <source>
        <dbReference type="PROSITE" id="PS51866"/>
    </source>
</evidence>
<reference evidence="12" key="1">
    <citation type="journal article" date="2018" name="Nat. Biotechnol.">
        <title>A standardized bacterial taxonomy based on genome phylogeny substantially revises the tree of life.</title>
        <authorList>
            <person name="Parks D.H."/>
            <person name="Chuvochina M."/>
            <person name="Waite D.W."/>
            <person name="Rinke C."/>
            <person name="Skarshewski A."/>
            <person name="Chaumeil P.A."/>
            <person name="Hugenholtz P."/>
        </authorList>
    </citation>
    <scope>NUCLEOTIDE SEQUENCE [LARGE SCALE GENOMIC DNA]</scope>
    <source>
        <strain evidence="12">UBA11284</strain>
    </source>
</reference>
<evidence type="ECO:0000256" key="9">
    <source>
        <dbReference type="PROSITE-ProRule" id="PRU01213"/>
    </source>
</evidence>
<dbReference type="Gene3D" id="2.40.50.100">
    <property type="match status" value="1"/>
</dbReference>
<evidence type="ECO:0000256" key="8">
    <source>
        <dbReference type="ARBA" id="ARBA00023136"/>
    </source>
</evidence>
<evidence type="ECO:0000256" key="4">
    <source>
        <dbReference type="ARBA" id="ARBA00022519"/>
    </source>
</evidence>
<keyword evidence="6 12" id="KW-0067">ATP-binding</keyword>
<dbReference type="PANTHER" id="PTHR43514:SF4">
    <property type="entry name" value="ABC TRANSPORTER I FAMILY MEMBER 10"/>
    <property type="match status" value="1"/>
</dbReference>
<dbReference type="InterPro" id="IPR008995">
    <property type="entry name" value="Mo/tungstate-bd_C_term_dom"/>
</dbReference>
<evidence type="ECO:0000256" key="1">
    <source>
        <dbReference type="ARBA" id="ARBA00022448"/>
    </source>
</evidence>
<dbReference type="EMBL" id="DOTR01000007">
    <property type="protein sequence ID" value="HCA00724.1"/>
    <property type="molecule type" value="Genomic_DNA"/>
</dbReference>